<dbReference type="InterPro" id="IPR014995">
    <property type="entry name" value="DUF1844"/>
</dbReference>
<sequence length="91" mass="10702">MIPPLEQLSIKDRFIVLISSLMQSALIYLGEEPEPVTKEKKLDLNEVRNTISMIEMLKEKTRNNLEKDEQDFLEGVIYTLKMKYLEKSKIK</sequence>
<proteinExistence type="predicted"/>
<name>A0A1F5VUY5_9BACT</name>
<comment type="caution">
    <text evidence="1">The sequence shown here is derived from an EMBL/GenBank/DDBJ whole genome shotgun (WGS) entry which is preliminary data.</text>
</comment>
<protein>
    <recommendedName>
        <fullName evidence="3">DUF1844 domain-containing protein</fullName>
    </recommendedName>
</protein>
<evidence type="ECO:0000313" key="1">
    <source>
        <dbReference type="EMBL" id="OGF67229.1"/>
    </source>
</evidence>
<dbReference type="Proteomes" id="UP000178943">
    <property type="component" value="Unassembled WGS sequence"/>
</dbReference>
<organism evidence="1 2">
    <name type="scientific">Candidatus Fischerbacteria bacterium RBG_13_37_8</name>
    <dbReference type="NCBI Taxonomy" id="1817863"/>
    <lineage>
        <taxon>Bacteria</taxon>
        <taxon>Candidatus Fischeribacteriota</taxon>
    </lineage>
</organism>
<evidence type="ECO:0000313" key="2">
    <source>
        <dbReference type="Proteomes" id="UP000178943"/>
    </source>
</evidence>
<reference evidence="1 2" key="1">
    <citation type="journal article" date="2016" name="Nat. Commun.">
        <title>Thousands of microbial genomes shed light on interconnected biogeochemical processes in an aquifer system.</title>
        <authorList>
            <person name="Anantharaman K."/>
            <person name="Brown C.T."/>
            <person name="Hug L.A."/>
            <person name="Sharon I."/>
            <person name="Castelle C.J."/>
            <person name="Probst A.J."/>
            <person name="Thomas B.C."/>
            <person name="Singh A."/>
            <person name="Wilkins M.J."/>
            <person name="Karaoz U."/>
            <person name="Brodie E.L."/>
            <person name="Williams K.H."/>
            <person name="Hubbard S.S."/>
            <person name="Banfield J.F."/>
        </authorList>
    </citation>
    <scope>NUCLEOTIDE SEQUENCE [LARGE SCALE GENOMIC DNA]</scope>
</reference>
<dbReference type="EMBL" id="MFGW01000065">
    <property type="protein sequence ID" value="OGF67229.1"/>
    <property type="molecule type" value="Genomic_DNA"/>
</dbReference>
<evidence type="ECO:0008006" key="3">
    <source>
        <dbReference type="Google" id="ProtNLM"/>
    </source>
</evidence>
<accession>A0A1F5VUY5</accession>
<dbReference type="AlphaFoldDB" id="A0A1F5VUY5"/>
<dbReference type="Pfam" id="PF08899">
    <property type="entry name" value="DUF1844"/>
    <property type="match status" value="1"/>
</dbReference>
<dbReference type="STRING" id="1817863.A2Y62_03205"/>
<gene>
    <name evidence="1" type="ORF">A2Y62_03205</name>
</gene>